<evidence type="ECO:0000313" key="1">
    <source>
        <dbReference type="EMBL" id="CAI9765962.1"/>
    </source>
</evidence>
<accession>A0AAD1ZA34</accession>
<reference evidence="1" key="1">
    <citation type="submission" date="2023-05" db="EMBL/GenBank/DDBJ databases">
        <authorList>
            <person name="Huff M."/>
        </authorList>
    </citation>
    <scope>NUCLEOTIDE SEQUENCE</scope>
</reference>
<evidence type="ECO:0008006" key="3">
    <source>
        <dbReference type="Google" id="ProtNLM"/>
    </source>
</evidence>
<sequence>MSHSESNNNVIYISKSSSPGGCHVITTPLSEKFAPGGLSFSDLQGFSLVSSFHLLMDAKPVIVSLEALRAYHSIDRALYAILVTELWRDPVESLQIIALWLWLEHVGFGKVIRKILASASLFINQTAEEAIMCIKCIKDSHFIHSAEATDIPMTRSIIEKEISLRFFNENRVTAYREIDRIINQDCLHTMRDITEKALHGNSGESSSRNWLLNPLNAAQSSTSNSTLMPFNGGQSSRLNQMMILLNANAAESSSRNQIMIPLNLLQGFSLVSSFHLLMDAKPVIVSLEALRAYHSIDRALYAILVTELWRDPVESLQIIALWLWLEHVGFGKVIRKILASASLFINQTAEEAIMCIKCIKDSHIIQSAAATDIPMTRSIIEKEISLRFFNENRVTAYREIDRIINQDCLHTMRDITEKALHGNSGESSSRNWLLNPLNAAQSSTSNSTLMPFNGGQSSRLNQMMISSNAKSAEGSYRNQMIPFNASRHSLSNPIVMPFNGGPSSGYNQMMIPLNANAAESSSRNHIMIPLNDGRRSLSNPTVLPFNGKRRPGSNKMMMSRHFHESIIPNFSYMRVGRNVNEVLPEDRTMFVTFSRGYPVAEMEVRHFFTTVYGNCIESFRMQDVRPYEQPLYARVVFLKASFIQEILNGSEKAKFTINGKHAWMRKFMPRNEGSSLMALV</sequence>
<keyword evidence="2" id="KW-1185">Reference proteome</keyword>
<name>A0AAD1ZA34_9LAMI</name>
<gene>
    <name evidence="1" type="ORF">FPE_LOCUS13392</name>
</gene>
<protein>
    <recommendedName>
        <fullName evidence="3">RRM domain-containing protein</fullName>
    </recommendedName>
</protein>
<proteinExistence type="predicted"/>
<organism evidence="1 2">
    <name type="scientific">Fraxinus pennsylvanica</name>
    <dbReference type="NCBI Taxonomy" id="56036"/>
    <lineage>
        <taxon>Eukaryota</taxon>
        <taxon>Viridiplantae</taxon>
        <taxon>Streptophyta</taxon>
        <taxon>Embryophyta</taxon>
        <taxon>Tracheophyta</taxon>
        <taxon>Spermatophyta</taxon>
        <taxon>Magnoliopsida</taxon>
        <taxon>eudicotyledons</taxon>
        <taxon>Gunneridae</taxon>
        <taxon>Pentapetalae</taxon>
        <taxon>asterids</taxon>
        <taxon>lamiids</taxon>
        <taxon>Lamiales</taxon>
        <taxon>Oleaceae</taxon>
        <taxon>Oleeae</taxon>
        <taxon>Fraxinus</taxon>
    </lineage>
</organism>
<dbReference type="AlphaFoldDB" id="A0AAD1ZA34"/>
<dbReference type="Proteomes" id="UP000834106">
    <property type="component" value="Chromosome 8"/>
</dbReference>
<dbReference type="PANTHER" id="PTHR33527">
    <property type="entry name" value="OS07G0274300 PROTEIN"/>
    <property type="match status" value="1"/>
</dbReference>
<evidence type="ECO:0000313" key="2">
    <source>
        <dbReference type="Proteomes" id="UP000834106"/>
    </source>
</evidence>
<dbReference type="EMBL" id="OU503043">
    <property type="protein sequence ID" value="CAI9765962.1"/>
    <property type="molecule type" value="Genomic_DNA"/>
</dbReference>
<dbReference type="PANTHER" id="PTHR33527:SF14">
    <property type="entry name" value="OS07G0274300 PROTEIN"/>
    <property type="match status" value="1"/>
</dbReference>